<reference evidence="1 2" key="1">
    <citation type="submission" date="2021-07" db="EMBL/GenBank/DDBJ databases">
        <authorList>
            <person name="Palmer J.M."/>
        </authorList>
    </citation>
    <scope>NUCLEOTIDE SEQUENCE [LARGE SCALE GENOMIC DNA]</scope>
    <source>
        <strain evidence="1 2">AT_MEX2019</strain>
        <tissue evidence="1">Muscle</tissue>
    </source>
</reference>
<dbReference type="Proteomes" id="UP001345963">
    <property type="component" value="Unassembled WGS sequence"/>
</dbReference>
<name>A0ABU7C6C3_9TELE</name>
<gene>
    <name evidence="1" type="ORF">ATANTOWER_018184</name>
</gene>
<evidence type="ECO:0000313" key="1">
    <source>
        <dbReference type="EMBL" id="MED6257293.1"/>
    </source>
</evidence>
<organism evidence="1 2">
    <name type="scientific">Ataeniobius toweri</name>
    <dbReference type="NCBI Taxonomy" id="208326"/>
    <lineage>
        <taxon>Eukaryota</taxon>
        <taxon>Metazoa</taxon>
        <taxon>Chordata</taxon>
        <taxon>Craniata</taxon>
        <taxon>Vertebrata</taxon>
        <taxon>Euteleostomi</taxon>
        <taxon>Actinopterygii</taxon>
        <taxon>Neopterygii</taxon>
        <taxon>Teleostei</taxon>
        <taxon>Neoteleostei</taxon>
        <taxon>Acanthomorphata</taxon>
        <taxon>Ovalentaria</taxon>
        <taxon>Atherinomorphae</taxon>
        <taxon>Cyprinodontiformes</taxon>
        <taxon>Goodeidae</taxon>
        <taxon>Ataeniobius</taxon>
    </lineage>
</organism>
<keyword evidence="2" id="KW-1185">Reference proteome</keyword>
<comment type="caution">
    <text evidence="1">The sequence shown here is derived from an EMBL/GenBank/DDBJ whole genome shotgun (WGS) entry which is preliminary data.</text>
</comment>
<accession>A0ABU7C6C3</accession>
<sequence>MSLKNSQNYCSFQPHLGHVTHLEIFRHSDRLLLLSSSSDCNLALSYLLGQTVALFGQNQWSLKRLHMGQKTEGNLKEGED</sequence>
<proteinExistence type="predicted"/>
<dbReference type="EMBL" id="JAHUTI010079053">
    <property type="protein sequence ID" value="MED6257293.1"/>
    <property type="molecule type" value="Genomic_DNA"/>
</dbReference>
<evidence type="ECO:0000313" key="2">
    <source>
        <dbReference type="Proteomes" id="UP001345963"/>
    </source>
</evidence>
<protein>
    <submittedName>
        <fullName evidence="1">Uncharacterized protein</fullName>
    </submittedName>
</protein>